<feature type="compositionally biased region" description="Basic and acidic residues" evidence="2">
    <location>
        <begin position="69"/>
        <end position="78"/>
    </location>
</feature>
<name>A0A3M7RX93_BRAPC</name>
<dbReference type="Pfam" id="PF00076">
    <property type="entry name" value="RRM_1"/>
    <property type="match status" value="1"/>
</dbReference>
<dbReference type="STRING" id="10195.A0A3M7RX93"/>
<keyword evidence="1" id="KW-0694">RNA-binding</keyword>
<dbReference type="SMART" id="SM00360">
    <property type="entry name" value="RRM"/>
    <property type="match status" value="1"/>
</dbReference>
<evidence type="ECO:0000256" key="2">
    <source>
        <dbReference type="SAM" id="MobiDB-lite"/>
    </source>
</evidence>
<proteinExistence type="predicted"/>
<dbReference type="GO" id="GO:0003723">
    <property type="term" value="F:RNA binding"/>
    <property type="evidence" value="ECO:0007669"/>
    <property type="project" value="UniProtKB-UniRule"/>
</dbReference>
<dbReference type="CDD" id="cd00590">
    <property type="entry name" value="RRM_SF"/>
    <property type="match status" value="1"/>
</dbReference>
<dbReference type="InterPro" id="IPR035979">
    <property type="entry name" value="RBD_domain_sf"/>
</dbReference>
<dbReference type="PANTHER" id="PTHR15241:SF304">
    <property type="entry name" value="RRM DOMAIN-CONTAINING PROTEIN"/>
    <property type="match status" value="1"/>
</dbReference>
<evidence type="ECO:0000313" key="5">
    <source>
        <dbReference type="Proteomes" id="UP000276133"/>
    </source>
</evidence>
<dbReference type="InterPro" id="IPR000504">
    <property type="entry name" value="RRM_dom"/>
</dbReference>
<feature type="compositionally biased region" description="Basic residues" evidence="2">
    <location>
        <begin position="79"/>
        <end position="89"/>
    </location>
</feature>
<dbReference type="AlphaFoldDB" id="A0A3M7RX93"/>
<dbReference type="PROSITE" id="PS50102">
    <property type="entry name" value="RRM"/>
    <property type="match status" value="1"/>
</dbReference>
<dbReference type="SUPFAM" id="SSF54928">
    <property type="entry name" value="RNA-binding domain, RBD"/>
    <property type="match status" value="2"/>
</dbReference>
<dbReference type="EMBL" id="REGN01002472">
    <property type="protein sequence ID" value="RNA27937.1"/>
    <property type="molecule type" value="Genomic_DNA"/>
</dbReference>
<accession>A0A3M7RX93</accession>
<comment type="caution">
    <text evidence="4">The sequence shown here is derived from an EMBL/GenBank/DDBJ whole genome shotgun (WGS) entry which is preliminary data.</text>
</comment>
<feature type="domain" description="RRM" evidence="3">
    <location>
        <begin position="218"/>
        <end position="293"/>
    </location>
</feature>
<sequence>LLVEKWDITSQRKIEERNSTLHVKHATLQLFKLNEILFLFFNVKYKTLKTEKFKGKKQQNQNDSAKMTEVFKQKENMKKKQQKDKRKNGKNGIVKETGDEKSEMAPIVEQTTQNRQKLSNACILFLKSLPDDVKIKRSKQNINKKNNKAKQKFTFAHVEFKTEEIANKNYKELQHKKIRNQKIRIEKFENYVDFSGKKSSIVKPEKVKKEQPKEKDMKKLHISGFLNSTAESDLKKFFKNCTEFNLPIRKDTKLNFGFAFASFANEQEAKKALEASNGKELNGNRLVIDFAFKKQQPQKKQETEEPATKKLKNIKGEQLVKKKVPYNY</sequence>
<keyword evidence="5" id="KW-1185">Reference proteome</keyword>
<dbReference type="Gene3D" id="3.30.70.330">
    <property type="match status" value="1"/>
</dbReference>
<gene>
    <name evidence="4" type="ORF">BpHYR1_013497</name>
</gene>
<dbReference type="Proteomes" id="UP000276133">
    <property type="component" value="Unassembled WGS sequence"/>
</dbReference>
<reference evidence="4 5" key="1">
    <citation type="journal article" date="2018" name="Sci. Rep.">
        <title>Genomic signatures of local adaptation to the degree of environmental predictability in rotifers.</title>
        <authorList>
            <person name="Franch-Gras L."/>
            <person name="Hahn C."/>
            <person name="Garcia-Roger E.M."/>
            <person name="Carmona M.J."/>
            <person name="Serra M."/>
            <person name="Gomez A."/>
        </authorList>
    </citation>
    <scope>NUCLEOTIDE SEQUENCE [LARGE SCALE GENOMIC DNA]</scope>
    <source>
        <strain evidence="4">HYR1</strain>
    </source>
</reference>
<dbReference type="PANTHER" id="PTHR15241">
    <property type="entry name" value="TRANSFORMER-2-RELATED"/>
    <property type="match status" value="1"/>
</dbReference>
<evidence type="ECO:0000256" key="1">
    <source>
        <dbReference type="PROSITE-ProRule" id="PRU00176"/>
    </source>
</evidence>
<feature type="region of interest" description="Disordered" evidence="2">
    <location>
        <begin position="53"/>
        <end position="107"/>
    </location>
</feature>
<evidence type="ECO:0000313" key="4">
    <source>
        <dbReference type="EMBL" id="RNA27937.1"/>
    </source>
</evidence>
<feature type="non-terminal residue" evidence="4">
    <location>
        <position position="1"/>
    </location>
</feature>
<organism evidence="4 5">
    <name type="scientific">Brachionus plicatilis</name>
    <name type="common">Marine rotifer</name>
    <name type="synonym">Brachionus muelleri</name>
    <dbReference type="NCBI Taxonomy" id="10195"/>
    <lineage>
        <taxon>Eukaryota</taxon>
        <taxon>Metazoa</taxon>
        <taxon>Spiralia</taxon>
        <taxon>Gnathifera</taxon>
        <taxon>Rotifera</taxon>
        <taxon>Eurotatoria</taxon>
        <taxon>Monogononta</taxon>
        <taxon>Pseudotrocha</taxon>
        <taxon>Ploima</taxon>
        <taxon>Brachionidae</taxon>
        <taxon>Brachionus</taxon>
    </lineage>
</organism>
<dbReference type="OrthoDB" id="167718at2759"/>
<dbReference type="InterPro" id="IPR012677">
    <property type="entry name" value="Nucleotide-bd_a/b_plait_sf"/>
</dbReference>
<evidence type="ECO:0000259" key="3">
    <source>
        <dbReference type="PROSITE" id="PS50102"/>
    </source>
</evidence>
<protein>
    <submittedName>
        <fullName evidence="4">Nucleolin-like isoform X1</fullName>
    </submittedName>
</protein>